<proteinExistence type="predicted"/>
<dbReference type="EMBL" id="JAHRHJ020000011">
    <property type="protein sequence ID" value="KAH9295619.1"/>
    <property type="molecule type" value="Genomic_DNA"/>
</dbReference>
<dbReference type="InterPro" id="IPR050923">
    <property type="entry name" value="Cell_Proc_Reg/RNA_Proc"/>
</dbReference>
<dbReference type="InterPro" id="IPR008984">
    <property type="entry name" value="SMAD_FHA_dom_sf"/>
</dbReference>
<dbReference type="OMA" id="SGAHAMI"/>
<dbReference type="Pfam" id="PF00498">
    <property type="entry name" value="FHA"/>
    <property type="match status" value="1"/>
</dbReference>
<dbReference type="AlphaFoldDB" id="A0AA38CFJ5"/>
<dbReference type="SUPFAM" id="SSF49879">
    <property type="entry name" value="SMAD/FHA domain"/>
    <property type="match status" value="1"/>
</dbReference>
<feature type="non-terminal residue" evidence="2">
    <location>
        <position position="128"/>
    </location>
</feature>
<gene>
    <name evidence="2" type="ORF">KI387_039207</name>
</gene>
<protein>
    <recommendedName>
        <fullName evidence="1">FHA domain-containing protein</fullName>
    </recommendedName>
</protein>
<dbReference type="InterPro" id="IPR000253">
    <property type="entry name" value="FHA_dom"/>
</dbReference>
<accession>A0AA38CFJ5</accession>
<sequence>RRIKGGERIIGRLQAIQASEASQPSGGAIEKWVFQFVGDGSTSHIGQAASIPSTFELASDTATVGRLPDKADIVIPIATVSGLHARLEKKGGMLFVTDLNSTNGTYIDEKKLSPGAVTPLSPQSRITF</sequence>
<dbReference type="Proteomes" id="UP000824469">
    <property type="component" value="Unassembled WGS sequence"/>
</dbReference>
<keyword evidence="3" id="KW-1185">Reference proteome</keyword>
<evidence type="ECO:0000313" key="2">
    <source>
        <dbReference type="EMBL" id="KAH9295619.1"/>
    </source>
</evidence>
<reference evidence="2 3" key="1">
    <citation type="journal article" date="2021" name="Nat. Plants">
        <title>The Taxus genome provides insights into paclitaxel biosynthesis.</title>
        <authorList>
            <person name="Xiong X."/>
            <person name="Gou J."/>
            <person name="Liao Q."/>
            <person name="Li Y."/>
            <person name="Zhou Q."/>
            <person name="Bi G."/>
            <person name="Li C."/>
            <person name="Du R."/>
            <person name="Wang X."/>
            <person name="Sun T."/>
            <person name="Guo L."/>
            <person name="Liang H."/>
            <person name="Lu P."/>
            <person name="Wu Y."/>
            <person name="Zhang Z."/>
            <person name="Ro D.K."/>
            <person name="Shang Y."/>
            <person name="Huang S."/>
            <person name="Yan J."/>
        </authorList>
    </citation>
    <scope>NUCLEOTIDE SEQUENCE [LARGE SCALE GENOMIC DNA]</scope>
    <source>
        <strain evidence="2">Ta-2019</strain>
    </source>
</reference>
<feature type="domain" description="FHA" evidence="1">
    <location>
        <begin position="62"/>
        <end position="112"/>
    </location>
</feature>
<evidence type="ECO:0000313" key="3">
    <source>
        <dbReference type="Proteomes" id="UP000824469"/>
    </source>
</evidence>
<comment type="caution">
    <text evidence="2">The sequence shown here is derived from an EMBL/GenBank/DDBJ whole genome shotgun (WGS) entry which is preliminary data.</text>
</comment>
<dbReference type="PROSITE" id="PS50006">
    <property type="entry name" value="FHA_DOMAIN"/>
    <property type="match status" value="1"/>
</dbReference>
<organism evidence="2 3">
    <name type="scientific">Taxus chinensis</name>
    <name type="common">Chinese yew</name>
    <name type="synonym">Taxus wallichiana var. chinensis</name>
    <dbReference type="NCBI Taxonomy" id="29808"/>
    <lineage>
        <taxon>Eukaryota</taxon>
        <taxon>Viridiplantae</taxon>
        <taxon>Streptophyta</taxon>
        <taxon>Embryophyta</taxon>
        <taxon>Tracheophyta</taxon>
        <taxon>Spermatophyta</taxon>
        <taxon>Pinopsida</taxon>
        <taxon>Pinidae</taxon>
        <taxon>Conifers II</taxon>
        <taxon>Cupressales</taxon>
        <taxon>Taxaceae</taxon>
        <taxon>Taxus</taxon>
    </lineage>
</organism>
<dbReference type="PANTHER" id="PTHR23308">
    <property type="entry name" value="NUCLEAR INHIBITOR OF PROTEIN PHOSPHATASE-1"/>
    <property type="match status" value="1"/>
</dbReference>
<dbReference type="CDD" id="cd00060">
    <property type="entry name" value="FHA"/>
    <property type="match status" value="1"/>
</dbReference>
<dbReference type="Gene3D" id="2.60.200.20">
    <property type="match status" value="1"/>
</dbReference>
<evidence type="ECO:0000259" key="1">
    <source>
        <dbReference type="PROSITE" id="PS50006"/>
    </source>
</evidence>
<name>A0AA38CFJ5_TAXCH</name>
<feature type="non-terminal residue" evidence="2">
    <location>
        <position position="1"/>
    </location>
</feature>
<dbReference type="SMART" id="SM00240">
    <property type="entry name" value="FHA"/>
    <property type="match status" value="1"/>
</dbReference>